<keyword evidence="3" id="KW-0813">Transport</keyword>
<keyword evidence="6 9" id="KW-1133">Transmembrane helix</keyword>
<evidence type="ECO:0000256" key="1">
    <source>
        <dbReference type="ARBA" id="ARBA00004141"/>
    </source>
</evidence>
<feature type="transmembrane region" description="Helical" evidence="9">
    <location>
        <begin position="440"/>
        <end position="460"/>
    </location>
</feature>
<feature type="compositionally biased region" description="Low complexity" evidence="8">
    <location>
        <begin position="9"/>
        <end position="22"/>
    </location>
</feature>
<dbReference type="OMA" id="MKWTHIA"/>
<dbReference type="Proteomes" id="UP000054270">
    <property type="component" value="Unassembled WGS sequence"/>
</dbReference>
<protein>
    <recommendedName>
        <fullName evidence="10">Amino acid transporter transmembrane domain-containing protein</fullName>
    </recommendedName>
</protein>
<proteinExistence type="inferred from homology"/>
<name>A0A0D2P5I3_HYPSF</name>
<feature type="transmembrane region" description="Helical" evidence="9">
    <location>
        <begin position="200"/>
        <end position="221"/>
    </location>
</feature>
<evidence type="ECO:0000256" key="9">
    <source>
        <dbReference type="SAM" id="Phobius"/>
    </source>
</evidence>
<dbReference type="Gene3D" id="1.20.1740.10">
    <property type="entry name" value="Amino acid/polyamine transporter I"/>
    <property type="match status" value="1"/>
</dbReference>
<dbReference type="PANTHER" id="PTHR22950:SF692">
    <property type="entry name" value="TRANSMEMBRANE AMINO ACID TRANSPORTER FAMILY PROTEIN"/>
    <property type="match status" value="1"/>
</dbReference>
<feature type="transmembrane region" description="Helical" evidence="9">
    <location>
        <begin position="274"/>
        <end position="297"/>
    </location>
</feature>
<evidence type="ECO:0000256" key="8">
    <source>
        <dbReference type="SAM" id="MobiDB-lite"/>
    </source>
</evidence>
<feature type="transmembrane region" description="Helical" evidence="9">
    <location>
        <begin position="176"/>
        <end position="193"/>
    </location>
</feature>
<feature type="transmembrane region" description="Helical" evidence="9">
    <location>
        <begin position="65"/>
        <end position="89"/>
    </location>
</feature>
<feature type="region of interest" description="Disordered" evidence="8">
    <location>
        <begin position="1"/>
        <end position="22"/>
    </location>
</feature>
<dbReference type="Pfam" id="PF01490">
    <property type="entry name" value="Aa_trans"/>
    <property type="match status" value="1"/>
</dbReference>
<dbReference type="GO" id="GO:0005774">
    <property type="term" value="C:vacuolar membrane"/>
    <property type="evidence" value="ECO:0007669"/>
    <property type="project" value="TreeGrafter"/>
</dbReference>
<feature type="transmembrane region" description="Helical" evidence="9">
    <location>
        <begin position="95"/>
        <end position="115"/>
    </location>
</feature>
<evidence type="ECO:0000256" key="4">
    <source>
        <dbReference type="ARBA" id="ARBA00022692"/>
    </source>
</evidence>
<evidence type="ECO:0000313" key="12">
    <source>
        <dbReference type="Proteomes" id="UP000054270"/>
    </source>
</evidence>
<accession>A0A0D2P5I3</accession>
<keyword evidence="7 9" id="KW-0472">Membrane</keyword>
<dbReference type="GO" id="GO:0015179">
    <property type="term" value="F:L-amino acid transmembrane transporter activity"/>
    <property type="evidence" value="ECO:0007669"/>
    <property type="project" value="TreeGrafter"/>
</dbReference>
<evidence type="ECO:0000256" key="5">
    <source>
        <dbReference type="ARBA" id="ARBA00022970"/>
    </source>
</evidence>
<comment type="similarity">
    <text evidence="2">Belongs to the amino acid/polyamine transporter 2 family.</text>
</comment>
<evidence type="ECO:0000313" key="11">
    <source>
        <dbReference type="EMBL" id="KJA26174.1"/>
    </source>
</evidence>
<dbReference type="OrthoDB" id="655540at2759"/>
<dbReference type="PANTHER" id="PTHR22950">
    <property type="entry name" value="AMINO ACID TRANSPORTER"/>
    <property type="match status" value="1"/>
</dbReference>
<organism evidence="11 12">
    <name type="scientific">Hypholoma sublateritium (strain FD-334 SS-4)</name>
    <dbReference type="NCBI Taxonomy" id="945553"/>
    <lineage>
        <taxon>Eukaryota</taxon>
        <taxon>Fungi</taxon>
        <taxon>Dikarya</taxon>
        <taxon>Basidiomycota</taxon>
        <taxon>Agaricomycotina</taxon>
        <taxon>Agaricomycetes</taxon>
        <taxon>Agaricomycetidae</taxon>
        <taxon>Agaricales</taxon>
        <taxon>Agaricineae</taxon>
        <taxon>Strophariaceae</taxon>
        <taxon>Hypholoma</taxon>
    </lineage>
</organism>
<sequence length="461" mass="49290">MKVSFSVFPTPRRTSETPTPNRTNLVSGGAQYQSPNAFARRRFSGSAVGGAPVFVRGQSTFGQTLFNSIAILLGVGMLSEPLAFAYAGWGVGTLLIISYGFVACYTAKILARIILQDPRVRSYSDIGRKAFGPGVTPIISLMFCLELFAVCVILVTLYGDSLHALLPRYSSNSLKIWGLLVLIPTVFLPLSLLSYTSILGIMSTILMVVVIFIDGFTKAEAPGSLWEPLPTDIGVTNYRELGVAFGLFMAGFSGHAVIPSLARDMIDPTRFDSMINWAFVVATTIYTAIGFAGYLMFGNNVSDEISMDLLRTTGYNPWLNQLCLWMLVLSPLSKFALNAQPLNSMIEILLGTDTPFASPEDLADKPDGLSVAAIGSSFGWKRAIGIAQRVLLTGAAVTVSIFVPEFSAVMAILGSFSAFMLSIVGPVVANVAIEGVCGPFDAVIIAAGIVMAAWGTTAAFW</sequence>
<dbReference type="InterPro" id="IPR013057">
    <property type="entry name" value="AA_transpt_TM"/>
</dbReference>
<comment type="subcellular location">
    <subcellularLocation>
        <location evidence="1">Membrane</location>
        <topology evidence="1">Multi-pass membrane protein</topology>
    </subcellularLocation>
</comment>
<feature type="transmembrane region" description="Helical" evidence="9">
    <location>
        <begin position="135"/>
        <end position="156"/>
    </location>
</feature>
<gene>
    <name evidence="11" type="ORF">HYPSUDRAFT_133333</name>
</gene>
<dbReference type="AlphaFoldDB" id="A0A0D2P5I3"/>
<reference evidence="12" key="1">
    <citation type="submission" date="2014-04" db="EMBL/GenBank/DDBJ databases">
        <title>Evolutionary Origins and Diversification of the Mycorrhizal Mutualists.</title>
        <authorList>
            <consortium name="DOE Joint Genome Institute"/>
            <consortium name="Mycorrhizal Genomics Consortium"/>
            <person name="Kohler A."/>
            <person name="Kuo A."/>
            <person name="Nagy L.G."/>
            <person name="Floudas D."/>
            <person name="Copeland A."/>
            <person name="Barry K.W."/>
            <person name="Cichocki N."/>
            <person name="Veneault-Fourrey C."/>
            <person name="LaButti K."/>
            <person name="Lindquist E.A."/>
            <person name="Lipzen A."/>
            <person name="Lundell T."/>
            <person name="Morin E."/>
            <person name="Murat C."/>
            <person name="Riley R."/>
            <person name="Ohm R."/>
            <person name="Sun H."/>
            <person name="Tunlid A."/>
            <person name="Henrissat B."/>
            <person name="Grigoriev I.V."/>
            <person name="Hibbett D.S."/>
            <person name="Martin F."/>
        </authorList>
    </citation>
    <scope>NUCLEOTIDE SEQUENCE [LARGE SCALE GENOMIC DNA]</scope>
    <source>
        <strain evidence="12">FD-334 SS-4</strain>
    </source>
</reference>
<evidence type="ECO:0000256" key="7">
    <source>
        <dbReference type="ARBA" id="ARBA00023136"/>
    </source>
</evidence>
<dbReference type="EMBL" id="KN817529">
    <property type="protein sequence ID" value="KJA26174.1"/>
    <property type="molecule type" value="Genomic_DNA"/>
</dbReference>
<evidence type="ECO:0000259" key="10">
    <source>
        <dbReference type="Pfam" id="PF01490"/>
    </source>
</evidence>
<keyword evidence="12" id="KW-1185">Reference proteome</keyword>
<feature type="transmembrane region" description="Helical" evidence="9">
    <location>
        <begin position="241"/>
        <end position="262"/>
    </location>
</feature>
<evidence type="ECO:0000256" key="3">
    <source>
        <dbReference type="ARBA" id="ARBA00022448"/>
    </source>
</evidence>
<evidence type="ECO:0000256" key="2">
    <source>
        <dbReference type="ARBA" id="ARBA00008066"/>
    </source>
</evidence>
<keyword evidence="5" id="KW-0029">Amino-acid transport</keyword>
<evidence type="ECO:0000256" key="6">
    <source>
        <dbReference type="ARBA" id="ARBA00022989"/>
    </source>
</evidence>
<feature type="domain" description="Amino acid transporter transmembrane" evidence="10">
    <location>
        <begin position="58"/>
        <end position="433"/>
    </location>
</feature>
<keyword evidence="4 9" id="KW-0812">Transmembrane</keyword>
<dbReference type="STRING" id="945553.A0A0D2P5I3"/>
<feature type="transmembrane region" description="Helical" evidence="9">
    <location>
        <begin position="409"/>
        <end position="433"/>
    </location>
</feature>